<gene>
    <name evidence="2" type="ORF">NBRC111894_4252</name>
</gene>
<dbReference type="Pfam" id="PF20277">
    <property type="entry name" value="CTD11"/>
    <property type="match status" value="1"/>
</dbReference>
<sequence>MQPRVNPTEAELRLREVNYHCPLCGKELQSRKQKKLSEKKFQIAHIYPNSPTYEQYNILKASDRLGKNCESFENKIALCKDCHGTQDFHTTVEEYLNLLEIKKTCLRQTALHDATFTLGLEYEIENVVEKIYGLKESDISGINYNAVAIADKFISDEILLKSKITGYVMTYFTFIRDLFKNMETTTTFDFDILSGQIRACFIKMDSSGADKVEIFENMVDWINNKTQNISRIACEAIISFFVQHCEVFYEITK</sequence>
<evidence type="ECO:0000313" key="3">
    <source>
        <dbReference type="Proteomes" id="UP000319716"/>
    </source>
</evidence>
<comment type="caution">
    <text evidence="2">The sequence shown here is derived from an EMBL/GenBank/DDBJ whole genome shotgun (WGS) entry which is preliminary data.</text>
</comment>
<evidence type="ECO:0000259" key="1">
    <source>
        <dbReference type="Pfam" id="PF20277"/>
    </source>
</evidence>
<accession>A0A4Y1ZJS0</accession>
<reference evidence="2 3" key="1">
    <citation type="submission" date="2017-11" db="EMBL/GenBank/DDBJ databases">
        <title>Draft Genome Sequence of Sporolactobacillus inulinus NBRC 111894 Isolated from Koso, a Japanese Sugar-Vegetable Fermented Beverage.</title>
        <authorList>
            <person name="Chiou T.Y."/>
            <person name="Oshima K."/>
            <person name="Suda W."/>
            <person name="Hattori M."/>
            <person name="Takahashi T."/>
        </authorList>
    </citation>
    <scope>NUCLEOTIDE SEQUENCE [LARGE SCALE GENOMIC DNA]</scope>
    <source>
        <strain evidence="2 3">NBRC111894</strain>
    </source>
</reference>
<dbReference type="InterPro" id="IPR046921">
    <property type="entry name" value="ABC-3C_CTD11"/>
</dbReference>
<dbReference type="EMBL" id="BEXB01000057">
    <property type="protein sequence ID" value="GAY78698.1"/>
    <property type="molecule type" value="Genomic_DNA"/>
</dbReference>
<feature type="domain" description="ABC-three component systems C-terminal" evidence="1">
    <location>
        <begin position="113"/>
        <end position="248"/>
    </location>
</feature>
<name>A0A4Y1ZJS0_9BACL</name>
<organism evidence="2 3">
    <name type="scientific">Sporolactobacillus inulinus</name>
    <dbReference type="NCBI Taxonomy" id="2078"/>
    <lineage>
        <taxon>Bacteria</taxon>
        <taxon>Bacillati</taxon>
        <taxon>Bacillota</taxon>
        <taxon>Bacilli</taxon>
        <taxon>Bacillales</taxon>
        <taxon>Sporolactobacillaceae</taxon>
        <taxon>Sporolactobacillus</taxon>
    </lineage>
</organism>
<protein>
    <recommendedName>
        <fullName evidence="1">ABC-three component systems C-terminal domain-containing protein</fullName>
    </recommendedName>
</protein>
<evidence type="ECO:0000313" key="2">
    <source>
        <dbReference type="EMBL" id="GAY78698.1"/>
    </source>
</evidence>
<dbReference type="AlphaFoldDB" id="A0A4Y1ZJS0"/>
<dbReference type="Proteomes" id="UP000319716">
    <property type="component" value="Unassembled WGS sequence"/>
</dbReference>
<proteinExistence type="predicted"/>